<feature type="transmembrane region" description="Helical" evidence="8">
    <location>
        <begin position="192"/>
        <end position="213"/>
    </location>
</feature>
<evidence type="ECO:0000313" key="10">
    <source>
        <dbReference type="EMBL" id="KAL3422823.1"/>
    </source>
</evidence>
<dbReference type="PANTHER" id="PTHR23503:SF8">
    <property type="entry name" value="FACILITATED GLUCOSE TRANSPORTER PROTEIN 1"/>
    <property type="match status" value="1"/>
</dbReference>
<dbReference type="SUPFAM" id="SSF103473">
    <property type="entry name" value="MFS general substrate transporter"/>
    <property type="match status" value="1"/>
</dbReference>
<evidence type="ECO:0000256" key="5">
    <source>
        <dbReference type="ARBA" id="ARBA00022989"/>
    </source>
</evidence>
<dbReference type="Pfam" id="PF00083">
    <property type="entry name" value="Sugar_tr"/>
    <property type="match status" value="1"/>
</dbReference>
<protein>
    <recommendedName>
        <fullName evidence="9">Major facilitator superfamily (MFS) profile domain-containing protein</fullName>
    </recommendedName>
</protein>
<feature type="transmembrane region" description="Helical" evidence="8">
    <location>
        <begin position="164"/>
        <end position="186"/>
    </location>
</feature>
<evidence type="ECO:0000256" key="2">
    <source>
        <dbReference type="ARBA" id="ARBA00010992"/>
    </source>
</evidence>
<dbReference type="Proteomes" id="UP001629113">
    <property type="component" value="Unassembled WGS sequence"/>
</dbReference>
<feature type="transmembrane region" description="Helical" evidence="8">
    <location>
        <begin position="135"/>
        <end position="152"/>
    </location>
</feature>
<dbReference type="Gene3D" id="1.20.1250.20">
    <property type="entry name" value="MFS general substrate transporter like domains"/>
    <property type="match status" value="1"/>
</dbReference>
<dbReference type="InterPro" id="IPR005828">
    <property type="entry name" value="MFS_sugar_transport-like"/>
</dbReference>
<dbReference type="EMBL" id="JBFCZG010000004">
    <property type="protein sequence ID" value="KAL3422823.1"/>
    <property type="molecule type" value="Genomic_DNA"/>
</dbReference>
<reference evidence="10 11" key="1">
    <citation type="submission" date="2024-06" db="EMBL/GenBank/DDBJ databases">
        <title>Complete genome of Phlyctema vagabunda strain 19-DSS-EL-015.</title>
        <authorList>
            <person name="Fiorenzani C."/>
        </authorList>
    </citation>
    <scope>NUCLEOTIDE SEQUENCE [LARGE SCALE GENOMIC DNA]</scope>
    <source>
        <strain evidence="10 11">19-DSS-EL-015</strain>
    </source>
</reference>
<dbReference type="InterPro" id="IPR045263">
    <property type="entry name" value="GLUT"/>
</dbReference>
<evidence type="ECO:0000256" key="6">
    <source>
        <dbReference type="ARBA" id="ARBA00023136"/>
    </source>
</evidence>
<feature type="domain" description="Major facilitator superfamily (MFS) profile" evidence="9">
    <location>
        <begin position="20"/>
        <end position="486"/>
    </location>
</feature>
<feature type="transmembrane region" description="Helical" evidence="8">
    <location>
        <begin position="16"/>
        <end position="36"/>
    </location>
</feature>
<dbReference type="InterPro" id="IPR005829">
    <property type="entry name" value="Sugar_transporter_CS"/>
</dbReference>
<proteinExistence type="inferred from homology"/>
<feature type="transmembrane region" description="Helical" evidence="8">
    <location>
        <begin position="300"/>
        <end position="324"/>
    </location>
</feature>
<accession>A0ABR4PHM9</accession>
<feature type="transmembrane region" description="Helical" evidence="8">
    <location>
        <begin position="433"/>
        <end position="453"/>
    </location>
</feature>
<dbReference type="InterPro" id="IPR036259">
    <property type="entry name" value="MFS_trans_sf"/>
</dbReference>
<feature type="transmembrane region" description="Helical" evidence="8">
    <location>
        <begin position="459"/>
        <end position="480"/>
    </location>
</feature>
<keyword evidence="3 7" id="KW-0813">Transport</keyword>
<evidence type="ECO:0000313" key="11">
    <source>
        <dbReference type="Proteomes" id="UP001629113"/>
    </source>
</evidence>
<keyword evidence="6 8" id="KW-0472">Membrane</keyword>
<dbReference type="PROSITE" id="PS00217">
    <property type="entry name" value="SUGAR_TRANSPORT_2"/>
    <property type="match status" value="1"/>
</dbReference>
<dbReference type="PANTHER" id="PTHR23503">
    <property type="entry name" value="SOLUTE CARRIER FAMILY 2"/>
    <property type="match status" value="1"/>
</dbReference>
<dbReference type="NCBIfam" id="TIGR00879">
    <property type="entry name" value="SP"/>
    <property type="match status" value="1"/>
</dbReference>
<comment type="caution">
    <text evidence="10">The sequence shown here is derived from an EMBL/GenBank/DDBJ whole genome shotgun (WGS) entry which is preliminary data.</text>
</comment>
<gene>
    <name evidence="10" type="ORF">PVAG01_04570</name>
</gene>
<comment type="similarity">
    <text evidence="2 7">Belongs to the major facilitator superfamily. Sugar transporter (TC 2.A.1.1) family.</text>
</comment>
<organism evidence="10 11">
    <name type="scientific">Phlyctema vagabunda</name>
    <dbReference type="NCBI Taxonomy" id="108571"/>
    <lineage>
        <taxon>Eukaryota</taxon>
        <taxon>Fungi</taxon>
        <taxon>Dikarya</taxon>
        <taxon>Ascomycota</taxon>
        <taxon>Pezizomycotina</taxon>
        <taxon>Leotiomycetes</taxon>
        <taxon>Helotiales</taxon>
        <taxon>Dermateaceae</taxon>
        <taxon>Phlyctema</taxon>
    </lineage>
</organism>
<sequence length="502" mass="53336">MASTGLRQCVRDVTPYLLLLILISTLGPLQFGFHLAELNSPQDVITCKKEPVSQRKTAGLSNAKLPQCIPMSAAEFGAISSVYTIGGLLGALCAGPVSTSYGRLLAMRITAFFFVLGAVLETVAGSIPILGIGRILAGVGAGASTVIVPLYVSEIAPPAERGLFGSLTQVMINVGILVTQTLGYYYSRGSMWRLILAVGCGIGVVQGIGLVVLPESPAWLAAHDQSQKAVRILKRIRGSGNSIDSEIEGWDVDKDSAEEERLLSDAPSSPGSPLVNKASQKSVANVGFLQVMRDPLYQPAIVAVIGIMFAQQFCGINSIMMYSVSLLSGVLPMSSSLLTIMISVINLITTIACAPLADKIGRKSCLLLSISGMGTMSCVLALSMRWQIKALSAISVILFVAFFATGLGPVPFMMASELVGQEAVGATQSWCLAANYIATFLVAQFFPIVNNWLNHSLGGVGWVFFIFSAFALLSALFVAWKVPETKGKKDADEVWGRTRRVD</sequence>
<evidence type="ECO:0000256" key="7">
    <source>
        <dbReference type="RuleBase" id="RU003346"/>
    </source>
</evidence>
<dbReference type="PROSITE" id="PS50850">
    <property type="entry name" value="MFS"/>
    <property type="match status" value="1"/>
</dbReference>
<keyword evidence="11" id="KW-1185">Reference proteome</keyword>
<evidence type="ECO:0000259" key="9">
    <source>
        <dbReference type="PROSITE" id="PS50850"/>
    </source>
</evidence>
<evidence type="ECO:0000256" key="8">
    <source>
        <dbReference type="SAM" id="Phobius"/>
    </source>
</evidence>
<evidence type="ECO:0000256" key="3">
    <source>
        <dbReference type="ARBA" id="ARBA00022448"/>
    </source>
</evidence>
<evidence type="ECO:0000256" key="4">
    <source>
        <dbReference type="ARBA" id="ARBA00022692"/>
    </source>
</evidence>
<name>A0ABR4PHM9_9HELO</name>
<feature type="transmembrane region" description="Helical" evidence="8">
    <location>
        <begin position="364"/>
        <end position="384"/>
    </location>
</feature>
<dbReference type="PRINTS" id="PR00171">
    <property type="entry name" value="SUGRTRNSPORT"/>
</dbReference>
<dbReference type="InterPro" id="IPR003663">
    <property type="entry name" value="Sugar/inositol_transpt"/>
</dbReference>
<feature type="transmembrane region" description="Helical" evidence="8">
    <location>
        <begin position="390"/>
        <end position="412"/>
    </location>
</feature>
<evidence type="ECO:0000256" key="1">
    <source>
        <dbReference type="ARBA" id="ARBA00004141"/>
    </source>
</evidence>
<keyword evidence="4 8" id="KW-0812">Transmembrane</keyword>
<feature type="transmembrane region" description="Helical" evidence="8">
    <location>
        <begin position="76"/>
        <end position="97"/>
    </location>
</feature>
<feature type="transmembrane region" description="Helical" evidence="8">
    <location>
        <begin position="109"/>
        <end position="129"/>
    </location>
</feature>
<dbReference type="InterPro" id="IPR020846">
    <property type="entry name" value="MFS_dom"/>
</dbReference>
<keyword evidence="5 8" id="KW-1133">Transmembrane helix</keyword>
<comment type="subcellular location">
    <subcellularLocation>
        <location evidence="1">Membrane</location>
        <topology evidence="1">Multi-pass membrane protein</topology>
    </subcellularLocation>
</comment>
<feature type="transmembrane region" description="Helical" evidence="8">
    <location>
        <begin position="336"/>
        <end position="357"/>
    </location>
</feature>